<dbReference type="EMBL" id="PFEQ01000009">
    <property type="protein sequence ID" value="PJE74333.1"/>
    <property type="molecule type" value="Genomic_DNA"/>
</dbReference>
<dbReference type="Proteomes" id="UP000228700">
    <property type="component" value="Unassembled WGS sequence"/>
</dbReference>
<gene>
    <name evidence="1" type="ORF">COV01_02440</name>
</gene>
<sequence>MIPELLRKSQRALLLSTRKNILCLPLSRVEETELTRLNSEADKKVKASIKANLRNCVGTRKLNIGTYSAIAT</sequence>
<accession>A0A2M8LCK2</accession>
<reference evidence="2" key="1">
    <citation type="submission" date="2017-09" db="EMBL/GenBank/DDBJ databases">
        <title>Depth-based differentiation of microbial function through sediment-hosted aquifers and enrichment of novel symbionts in the deep terrestrial subsurface.</title>
        <authorList>
            <person name="Probst A.J."/>
            <person name="Ladd B."/>
            <person name="Jarett J.K."/>
            <person name="Geller-Mcgrath D.E."/>
            <person name="Sieber C.M.K."/>
            <person name="Emerson J.B."/>
            <person name="Anantharaman K."/>
            <person name="Thomas B.C."/>
            <person name="Malmstrom R."/>
            <person name="Stieglmeier M."/>
            <person name="Klingl A."/>
            <person name="Woyke T."/>
            <person name="Ryan C.M."/>
            <person name="Banfield J.F."/>
        </authorList>
    </citation>
    <scope>NUCLEOTIDE SEQUENCE [LARGE SCALE GENOMIC DNA]</scope>
</reference>
<protein>
    <submittedName>
        <fullName evidence="1">Uncharacterized protein</fullName>
    </submittedName>
</protein>
<evidence type="ECO:0000313" key="2">
    <source>
        <dbReference type="Proteomes" id="UP000228700"/>
    </source>
</evidence>
<dbReference type="AlphaFoldDB" id="A0A2M8LCK2"/>
<comment type="caution">
    <text evidence="1">The sequence shown here is derived from an EMBL/GenBank/DDBJ whole genome shotgun (WGS) entry which is preliminary data.</text>
</comment>
<organism evidence="1 2">
    <name type="scientific">Candidatus Taylorbacteria bacterium CG10_big_fil_rev_8_21_14_0_10_41_48</name>
    <dbReference type="NCBI Taxonomy" id="1975024"/>
    <lineage>
        <taxon>Bacteria</taxon>
        <taxon>Candidatus Tayloriibacteriota</taxon>
    </lineage>
</organism>
<name>A0A2M8LCK2_9BACT</name>
<evidence type="ECO:0000313" key="1">
    <source>
        <dbReference type="EMBL" id="PJE74333.1"/>
    </source>
</evidence>
<proteinExistence type="predicted"/>